<comment type="caution">
    <text evidence="1">The sequence shown here is derived from an EMBL/GenBank/DDBJ whole genome shotgun (WGS) entry which is preliminary data.</text>
</comment>
<evidence type="ECO:0000313" key="1">
    <source>
        <dbReference type="EMBL" id="NRT88905.1"/>
    </source>
</evidence>
<name>A0AAX0B0Q8_CLOBE</name>
<evidence type="ECO:0000313" key="2">
    <source>
        <dbReference type="Proteomes" id="UP001193748"/>
    </source>
</evidence>
<dbReference type="AlphaFoldDB" id="A0AAX0B0Q8"/>
<dbReference type="EMBL" id="JABSWW010000001">
    <property type="protein sequence ID" value="NRT88905.1"/>
    <property type="molecule type" value="Genomic_DNA"/>
</dbReference>
<reference evidence="1" key="2">
    <citation type="journal article" date="2022" name="Nat. Biotechnol.">
        <title>Carbon-negative production of acetone and isopropanol by gas fermentation at industrial pilot scale.</title>
        <authorList>
            <person name="Liew F.E."/>
            <person name="Nogle R."/>
            <person name="Abdalla T."/>
            <person name="Rasor B.J."/>
            <person name="Canter C."/>
            <person name="Jensen R.O."/>
            <person name="Wang L."/>
            <person name="Strutz J."/>
            <person name="Chirania P."/>
            <person name="De Tissera S."/>
            <person name="Mueller A.P."/>
            <person name="Ruan Z."/>
            <person name="Gao A."/>
            <person name="Tran L."/>
            <person name="Engle N.L."/>
            <person name="Bromley J.C."/>
            <person name="Daniell J."/>
            <person name="Conrado R."/>
            <person name="Tschaplinski T.J."/>
            <person name="Giannone R.J."/>
            <person name="Hettich R.L."/>
            <person name="Karim A.S."/>
            <person name="Simpson S.D."/>
            <person name="Brown S.D."/>
            <person name="Leang C."/>
            <person name="Jewett M.C."/>
            <person name="Kopke M."/>
        </authorList>
    </citation>
    <scope>NUCLEOTIDE SEQUENCE</scope>
    <source>
        <strain evidence="1">DJ080</strain>
    </source>
</reference>
<sequence>MLPDIEKDLQNSRGDVVYSTVKAGLSSIPLAGSAISEFFSLIVSQPVSKRRDEWLIRIKNALEELSEKVEGFDLSNLCNNEEFTTVLMNASQMAIRNHNEIKLEALKNAVLNSAIRTNLDDTIQFMYLNYISELTSWHIQILDLFRNPTNWFIKNNKNKPSYYSGAPAHMLEDAFNELKGKKEFYNLIIKDLYNKGLLNIESLHTMMTENGIFASRTTQFGNEFINYISSPII</sequence>
<dbReference type="RefSeq" id="WP_173711031.1">
    <property type="nucleotide sequence ID" value="NZ_JABSWW010000001.1"/>
</dbReference>
<gene>
    <name evidence="1" type="ORF">B0H41_002584</name>
</gene>
<accession>A0AAX0B0Q8</accession>
<protein>
    <submittedName>
        <fullName evidence="1">Uncharacterized protein</fullName>
    </submittedName>
</protein>
<reference evidence="1" key="1">
    <citation type="submission" date="2020-05" db="EMBL/GenBank/DDBJ databases">
        <authorList>
            <person name="Brown S."/>
            <person name="Huntemann M."/>
            <person name="Clum A."/>
            <person name="Spunde A."/>
            <person name="Palaniappan K."/>
            <person name="Ritter S."/>
            <person name="Mikhailova N."/>
            <person name="Chen I.-M."/>
            <person name="Stamatis D."/>
            <person name="Reddy T."/>
            <person name="O'Malley R."/>
            <person name="Daum C."/>
            <person name="Shapiro N."/>
            <person name="Ivanova N."/>
            <person name="Kyrpides N."/>
            <person name="Woyke T."/>
        </authorList>
    </citation>
    <scope>NUCLEOTIDE SEQUENCE</scope>
    <source>
        <strain evidence="1">DJ080</strain>
    </source>
</reference>
<dbReference type="Proteomes" id="UP001193748">
    <property type="component" value="Unassembled WGS sequence"/>
</dbReference>
<proteinExistence type="predicted"/>
<organism evidence="1 2">
    <name type="scientific">Clostridium beijerinckii</name>
    <name type="common">Clostridium MP</name>
    <dbReference type="NCBI Taxonomy" id="1520"/>
    <lineage>
        <taxon>Bacteria</taxon>
        <taxon>Bacillati</taxon>
        <taxon>Bacillota</taxon>
        <taxon>Clostridia</taxon>
        <taxon>Eubacteriales</taxon>
        <taxon>Clostridiaceae</taxon>
        <taxon>Clostridium</taxon>
    </lineage>
</organism>